<dbReference type="InterPro" id="IPR000182">
    <property type="entry name" value="GNAT_dom"/>
</dbReference>
<evidence type="ECO:0000313" key="3">
    <source>
        <dbReference type="Proteomes" id="UP000254835"/>
    </source>
</evidence>
<accession>A0A380PTW4</accession>
<sequence length="155" mass="17894">MNIEKLEKHPHLVPEIAEMLQAQWSDLTRWSSASEIAERLARRNSGLNKEFTLLILADDGRVSGTVSVMLYELNDIQERQYWLGEVFTPLAYRGRGIATQLIKAGIEQCRQFGISHLYLYTPDQQALYRKLGWHEIEQRQVSGEQVSVMQLTLHP</sequence>
<gene>
    <name evidence="2" type="ORF">NCTC11470_02104</name>
</gene>
<evidence type="ECO:0000259" key="1">
    <source>
        <dbReference type="PROSITE" id="PS51186"/>
    </source>
</evidence>
<dbReference type="Pfam" id="PF00583">
    <property type="entry name" value="Acetyltransf_1"/>
    <property type="match status" value="1"/>
</dbReference>
<dbReference type="GO" id="GO:0005737">
    <property type="term" value="C:cytoplasm"/>
    <property type="evidence" value="ECO:0007669"/>
    <property type="project" value="TreeGrafter"/>
</dbReference>
<dbReference type="CDD" id="cd04301">
    <property type="entry name" value="NAT_SF"/>
    <property type="match status" value="1"/>
</dbReference>
<dbReference type="InterPro" id="IPR016181">
    <property type="entry name" value="Acyl_CoA_acyltransferase"/>
</dbReference>
<proteinExistence type="predicted"/>
<dbReference type="SUPFAM" id="SSF55729">
    <property type="entry name" value="Acyl-CoA N-acyltransferases (Nat)"/>
    <property type="match status" value="1"/>
</dbReference>
<dbReference type="PANTHER" id="PTHR13538:SF4">
    <property type="entry name" value="N-ALPHA-ACETYLTRANSFERASE 80"/>
    <property type="match status" value="1"/>
</dbReference>
<protein>
    <submittedName>
        <fullName evidence="2">Predicted acetyltransferase</fullName>
    </submittedName>
</protein>
<keyword evidence="2" id="KW-0808">Transferase</keyword>
<evidence type="ECO:0000313" key="2">
    <source>
        <dbReference type="EMBL" id="SUP77046.1"/>
    </source>
</evidence>
<dbReference type="GeneID" id="57906100"/>
<dbReference type="RefSeq" id="WP_004711891.1">
    <property type="nucleotide sequence ID" value="NZ_CP023964.1"/>
</dbReference>
<reference evidence="2 3" key="1">
    <citation type="submission" date="2018-06" db="EMBL/GenBank/DDBJ databases">
        <authorList>
            <consortium name="Pathogen Informatics"/>
            <person name="Doyle S."/>
        </authorList>
    </citation>
    <scope>NUCLEOTIDE SEQUENCE [LARGE SCALE GENOMIC DNA]</scope>
    <source>
        <strain evidence="2 3">NCTC11470</strain>
    </source>
</reference>
<dbReference type="AlphaFoldDB" id="A0A380PTW4"/>
<feature type="domain" description="N-acetyltransferase" evidence="1">
    <location>
        <begin position="1"/>
        <end position="154"/>
    </location>
</feature>
<name>A0A380PTW4_YERFR</name>
<dbReference type="PROSITE" id="PS51186">
    <property type="entry name" value="GNAT"/>
    <property type="match status" value="1"/>
</dbReference>
<organism evidence="2 3">
    <name type="scientific">Yersinia frederiksenii</name>
    <dbReference type="NCBI Taxonomy" id="29484"/>
    <lineage>
        <taxon>Bacteria</taxon>
        <taxon>Pseudomonadati</taxon>
        <taxon>Pseudomonadota</taxon>
        <taxon>Gammaproteobacteria</taxon>
        <taxon>Enterobacterales</taxon>
        <taxon>Yersiniaceae</taxon>
        <taxon>Yersinia</taxon>
    </lineage>
</organism>
<dbReference type="Proteomes" id="UP000254835">
    <property type="component" value="Unassembled WGS sequence"/>
</dbReference>
<dbReference type="GO" id="GO:1905502">
    <property type="term" value="F:acetyl-CoA binding"/>
    <property type="evidence" value="ECO:0007669"/>
    <property type="project" value="TreeGrafter"/>
</dbReference>
<dbReference type="OrthoDB" id="9803233at2"/>
<dbReference type="EMBL" id="UHJA01000001">
    <property type="protein sequence ID" value="SUP77046.1"/>
    <property type="molecule type" value="Genomic_DNA"/>
</dbReference>
<dbReference type="Gene3D" id="3.40.630.30">
    <property type="match status" value="1"/>
</dbReference>
<dbReference type="PANTHER" id="PTHR13538">
    <property type="entry name" value="N-ACETYLTRANSFERASE 6"/>
    <property type="match status" value="1"/>
</dbReference>
<dbReference type="InterPro" id="IPR039840">
    <property type="entry name" value="NAA80"/>
</dbReference>
<dbReference type="GO" id="GO:0008080">
    <property type="term" value="F:N-acetyltransferase activity"/>
    <property type="evidence" value="ECO:0007669"/>
    <property type="project" value="InterPro"/>
</dbReference>